<protein>
    <submittedName>
        <fullName evidence="2">Uncharacterized protein</fullName>
    </submittedName>
</protein>
<accession>A0AAE9C329</accession>
<reference evidence="2" key="1">
    <citation type="submission" date="2021-09" db="EMBL/GenBank/DDBJ databases">
        <authorList>
            <person name="Andersen S.H."/>
            <person name="Beall E.A."/>
            <person name="Cappelle B."/>
            <person name="Falteisek K.J."/>
            <person name="Fenske B.A."/>
            <person name="Gansluckner N.W."/>
            <person name="Gilbertson S.M."/>
            <person name="Krings K.J."/>
            <person name="Mobeck M."/>
            <person name="Odeku J.O."/>
            <person name="Poncelet M.E."/>
            <person name="Rohr J.R."/>
            <person name="Rolands L."/>
            <person name="Whipple C.D."/>
            <person name="Whipple E.M."/>
            <person name="Spring A.M."/>
            <person name="Klyczek K."/>
            <person name="Garlena R.A."/>
            <person name="Russell D.A."/>
            <person name="Pope W.H."/>
            <person name="Jacobs-Sera D."/>
            <person name="Hatfull G.F."/>
        </authorList>
    </citation>
    <scope>NUCLEOTIDE SEQUENCE</scope>
</reference>
<proteinExistence type="predicted"/>
<dbReference type="GeneID" id="80019987"/>
<dbReference type="Proteomes" id="UP000827768">
    <property type="component" value="Segment"/>
</dbReference>
<dbReference type="EMBL" id="OK040790">
    <property type="protein sequence ID" value="UDL16096.1"/>
    <property type="molecule type" value="Genomic_DNA"/>
</dbReference>
<dbReference type="EMBL" id="OK040790">
    <property type="protein sequence ID" value="UDL15836.1"/>
    <property type="molecule type" value="Genomic_DNA"/>
</dbReference>
<gene>
    <name evidence="2" type="primary">346</name>
    <name evidence="1" type="synonym">45</name>
    <name evidence="2" type="ORF">SEA_PUMPERNICKEL_346</name>
    <name evidence="1" type="ORF">SEA_PUMPERNICKEL_45</name>
</gene>
<evidence type="ECO:0000313" key="1">
    <source>
        <dbReference type="EMBL" id="UDL15836.1"/>
    </source>
</evidence>
<dbReference type="KEGG" id="vg:80019987"/>
<evidence type="ECO:0000313" key="2">
    <source>
        <dbReference type="EMBL" id="UDL16096.1"/>
    </source>
</evidence>
<sequence>MDELQTLIVSRKFARLWEDARTQLREAIERRDKARRGSDKWHAADADVQKWGDNFRLLEKVYDAAGGPRA</sequence>
<name>A0AAE9C329_9CAUD</name>
<evidence type="ECO:0000313" key="3">
    <source>
        <dbReference type="Proteomes" id="UP000827768"/>
    </source>
</evidence>
<organism evidence="2 3">
    <name type="scientific">Microbacterium phage Pumpernickel</name>
    <dbReference type="NCBI Taxonomy" id="2885983"/>
    <lineage>
        <taxon>Viruses</taxon>
        <taxon>Duplodnaviria</taxon>
        <taxon>Heunggongvirae</taxon>
        <taxon>Uroviricota</taxon>
        <taxon>Caudoviricetes</taxon>
        <taxon>Pumpernickelvirus</taxon>
        <taxon>Pumpernickelvirus pumpernickel</taxon>
    </lineage>
</organism>
<dbReference type="RefSeq" id="YP_010755336.1">
    <property type="nucleotide sequence ID" value="NC_073468.1"/>
</dbReference>
<keyword evidence="3" id="KW-1185">Reference proteome</keyword>